<evidence type="ECO:0000313" key="3">
    <source>
        <dbReference type="EMBL" id="BDL44784.1"/>
    </source>
</evidence>
<organism evidence="3 4">
    <name type="scientific">Akkermansia biwaensis</name>
    <dbReference type="NCBI Taxonomy" id="2946555"/>
    <lineage>
        <taxon>Bacteria</taxon>
        <taxon>Pseudomonadati</taxon>
        <taxon>Verrucomicrobiota</taxon>
        <taxon>Verrucomicrobiia</taxon>
        <taxon>Verrucomicrobiales</taxon>
        <taxon>Akkermansiaceae</taxon>
        <taxon>Akkermansia</taxon>
    </lineage>
</organism>
<dbReference type="PANTHER" id="PTHR10963">
    <property type="entry name" value="GLYCOSYL HYDROLASE-RELATED"/>
    <property type="match status" value="1"/>
</dbReference>
<reference evidence="3" key="1">
    <citation type="submission" date="2022-06" db="EMBL/GenBank/DDBJ databases">
        <title>Akkermansia biwalacus sp. nov., an anaerobic mucin-degrading bacterium isolated from human intestine.</title>
        <authorList>
            <person name="Kobayashi Y."/>
            <person name="Inoue S."/>
            <person name="Kawahara T."/>
            <person name="Kohda N."/>
        </authorList>
    </citation>
    <scope>NUCLEOTIDE SEQUENCE</scope>
    <source>
        <strain evidence="3">WON2089</strain>
    </source>
</reference>
<proteinExistence type="inferred from homology"/>
<keyword evidence="4" id="KW-1185">Reference proteome</keyword>
<evidence type="ECO:0000313" key="4">
    <source>
        <dbReference type="Proteomes" id="UP001062263"/>
    </source>
</evidence>
<dbReference type="Proteomes" id="UP001062263">
    <property type="component" value="Chromosome"/>
</dbReference>
<dbReference type="EMBL" id="AP025943">
    <property type="protein sequence ID" value="BDL44784.1"/>
    <property type="molecule type" value="Genomic_DNA"/>
</dbReference>
<sequence length="560" mass="61602">MFPYLYLFLPAGAVFYFLLHLFPGIPAHPPAAQPSVPLPSGYALSWNDEFGGASLDMEKWFYRQTGPRHDAVNTPEAVSAGNGILSIRTYTENGKHHTGMIATKKKSLDRTYGFYEASIEFTGDRNASSGMWSAFWLQSDTISTVGNTGKYGTEIDIVEYRPNPANGYETNQAIHYHGYGEHHKSAAKQHKIGLLEGYHTYGVLRTAGGYTFYMDGKEVWKTQEALSCIPEYIILSSEIRDKNWAGDIPANGYGSRDKSPTAMNVDYVRVYSLPDSYRTAPDGKWSDRQWETVLPSGRKIARLAPPDGANVWFNRERTSSLLLDRDAVVDSLTVGKGKFFHLEGRDKTLVVRSGIAALERIDMVFDTKMALEGGDVAWTLFEPYSSLCANGPVHGKGSLILRCGSGTLVNSTFLFNAPVTLQGEMDVKGQVALGPSGSLSISGKTVFRRNSRLVVHLDGKNASPKIKAEGGLELEKNVSLYPEFFYVPEPGDRIILADGLKKTAGGTFFNLPEGRVFDAEIYRDSPLKTSLAGKASLRIHYTDTGILLTVLSVDKTAPSR</sequence>
<dbReference type="PROSITE" id="PS51762">
    <property type="entry name" value="GH16_2"/>
    <property type="match status" value="1"/>
</dbReference>
<dbReference type="RefSeq" id="WP_215436503.1">
    <property type="nucleotide sequence ID" value="NZ_AP025943.1"/>
</dbReference>
<name>A0ABM7ZJ38_9BACT</name>
<accession>A0ABM7ZJ38</accession>
<dbReference type="SUPFAM" id="SSF49899">
    <property type="entry name" value="Concanavalin A-like lectins/glucanases"/>
    <property type="match status" value="1"/>
</dbReference>
<dbReference type="InterPro" id="IPR000757">
    <property type="entry name" value="Beta-glucanase-like"/>
</dbReference>
<dbReference type="Gene3D" id="2.60.120.200">
    <property type="match status" value="1"/>
</dbReference>
<dbReference type="InterPro" id="IPR013320">
    <property type="entry name" value="ConA-like_dom_sf"/>
</dbReference>
<feature type="domain" description="GH16" evidence="2">
    <location>
        <begin position="31"/>
        <end position="276"/>
    </location>
</feature>
<dbReference type="PANTHER" id="PTHR10963:SF55">
    <property type="entry name" value="GLYCOSIDE HYDROLASE FAMILY 16 PROTEIN"/>
    <property type="match status" value="1"/>
</dbReference>
<protein>
    <recommendedName>
        <fullName evidence="2">GH16 domain-containing protein</fullName>
    </recommendedName>
</protein>
<dbReference type="InterPro" id="IPR050546">
    <property type="entry name" value="Glycosyl_Hydrlase_16"/>
</dbReference>
<evidence type="ECO:0000256" key="1">
    <source>
        <dbReference type="ARBA" id="ARBA00006865"/>
    </source>
</evidence>
<dbReference type="Pfam" id="PF00722">
    <property type="entry name" value="Glyco_hydro_16"/>
    <property type="match status" value="1"/>
</dbReference>
<comment type="similarity">
    <text evidence="1">Belongs to the glycosyl hydrolase 16 family.</text>
</comment>
<dbReference type="CDD" id="cd00413">
    <property type="entry name" value="Glyco_hydrolase_16"/>
    <property type="match status" value="1"/>
</dbReference>
<gene>
    <name evidence="3" type="ORF">Abiwalacus_23580</name>
</gene>
<evidence type="ECO:0000259" key="2">
    <source>
        <dbReference type="PROSITE" id="PS51762"/>
    </source>
</evidence>